<feature type="compositionally biased region" description="Gly residues" evidence="1">
    <location>
        <begin position="31"/>
        <end position="43"/>
    </location>
</feature>
<keyword evidence="2" id="KW-1185">Reference proteome</keyword>
<organism evidence="2 3">
    <name type="scientific">Panagrolaimus superbus</name>
    <dbReference type="NCBI Taxonomy" id="310955"/>
    <lineage>
        <taxon>Eukaryota</taxon>
        <taxon>Metazoa</taxon>
        <taxon>Ecdysozoa</taxon>
        <taxon>Nematoda</taxon>
        <taxon>Chromadorea</taxon>
        <taxon>Rhabditida</taxon>
        <taxon>Tylenchina</taxon>
        <taxon>Panagrolaimomorpha</taxon>
        <taxon>Panagrolaimoidea</taxon>
        <taxon>Panagrolaimidae</taxon>
        <taxon>Panagrolaimus</taxon>
    </lineage>
</organism>
<evidence type="ECO:0000313" key="3">
    <source>
        <dbReference type="WBParaSite" id="PSU_v2.g16780.t1"/>
    </source>
</evidence>
<dbReference type="AlphaFoldDB" id="A0A914YHJ8"/>
<evidence type="ECO:0000313" key="2">
    <source>
        <dbReference type="Proteomes" id="UP000887577"/>
    </source>
</evidence>
<protein>
    <submittedName>
        <fullName evidence="3">Uncharacterized protein</fullName>
    </submittedName>
</protein>
<reference evidence="3" key="1">
    <citation type="submission" date="2022-11" db="UniProtKB">
        <authorList>
            <consortium name="WormBaseParasite"/>
        </authorList>
    </citation>
    <scope>IDENTIFICATION</scope>
</reference>
<name>A0A914YHJ8_9BILA</name>
<sequence length="104" mass="10992">MNTISDESDGRVVIDEDGDEEGGDDDDGGIDGDGLADGGGLGDGDNDEEVDDQMEDEKNRSYVDEGDNQICSGAAARVPPLCGMHPVDLSRLIVACIQLDLEYE</sequence>
<feature type="compositionally biased region" description="Acidic residues" evidence="1">
    <location>
        <begin position="15"/>
        <end position="30"/>
    </location>
</feature>
<dbReference type="WBParaSite" id="PSU_v2.g16780.t1">
    <property type="protein sequence ID" value="PSU_v2.g16780.t1"/>
    <property type="gene ID" value="PSU_v2.g16780"/>
</dbReference>
<evidence type="ECO:0000256" key="1">
    <source>
        <dbReference type="SAM" id="MobiDB-lite"/>
    </source>
</evidence>
<dbReference type="Proteomes" id="UP000887577">
    <property type="component" value="Unplaced"/>
</dbReference>
<feature type="compositionally biased region" description="Acidic residues" evidence="1">
    <location>
        <begin position="44"/>
        <end position="55"/>
    </location>
</feature>
<accession>A0A914YHJ8</accession>
<proteinExistence type="predicted"/>
<feature type="region of interest" description="Disordered" evidence="1">
    <location>
        <begin position="1"/>
        <end position="66"/>
    </location>
</feature>